<gene>
    <name evidence="1" type="ORF">SI7747_05006369</name>
</gene>
<evidence type="ECO:0000313" key="1">
    <source>
        <dbReference type="EMBL" id="CAA2620200.1"/>
    </source>
</evidence>
<dbReference type="EMBL" id="LR743592">
    <property type="protein sequence ID" value="CAA2620200.1"/>
    <property type="molecule type" value="Genomic_DNA"/>
</dbReference>
<evidence type="ECO:0000313" key="2">
    <source>
        <dbReference type="Proteomes" id="UP001189122"/>
    </source>
</evidence>
<dbReference type="AlphaFoldDB" id="A0A7I8IPS3"/>
<reference evidence="1 2" key="1">
    <citation type="submission" date="2019-12" db="EMBL/GenBank/DDBJ databases">
        <authorList>
            <person name="Scholz U."/>
            <person name="Mascher M."/>
            <person name="Fiebig A."/>
        </authorList>
    </citation>
    <scope>NUCLEOTIDE SEQUENCE</scope>
</reference>
<sequence>MKRKTLLASRAYKRVGSVVGEEPRAGARAAMTDRGMCVPLPFHVTSGQPAMGQGVAVYVRERHMPLKWQGLEHIEGG</sequence>
<organism evidence="1">
    <name type="scientific">Spirodela intermedia</name>
    <name type="common">Intermediate duckweed</name>
    <dbReference type="NCBI Taxonomy" id="51605"/>
    <lineage>
        <taxon>Eukaryota</taxon>
        <taxon>Viridiplantae</taxon>
        <taxon>Streptophyta</taxon>
        <taxon>Embryophyta</taxon>
        <taxon>Tracheophyta</taxon>
        <taxon>Spermatophyta</taxon>
        <taxon>Magnoliopsida</taxon>
        <taxon>Liliopsida</taxon>
        <taxon>Araceae</taxon>
        <taxon>Lemnoideae</taxon>
        <taxon>Spirodela</taxon>
    </lineage>
</organism>
<name>A0A7I8IPS3_SPIIN</name>
<dbReference type="EMBL" id="CACRZD030000005">
    <property type="protein sequence ID" value="CAA6659949.1"/>
    <property type="molecule type" value="Genomic_DNA"/>
</dbReference>
<accession>A0A7I8IPS3</accession>
<keyword evidence="2" id="KW-1185">Reference proteome</keyword>
<proteinExistence type="predicted"/>
<protein>
    <submittedName>
        <fullName evidence="1">Uncharacterized protein</fullName>
    </submittedName>
</protein>
<dbReference type="Proteomes" id="UP001189122">
    <property type="component" value="Unassembled WGS sequence"/>
</dbReference>